<dbReference type="InterPro" id="IPR013324">
    <property type="entry name" value="RNA_pol_sigma_r3/r4-like"/>
</dbReference>
<dbReference type="RefSeq" id="WP_315648604.1">
    <property type="nucleotide sequence ID" value="NZ_JAVXZY010000001.1"/>
</dbReference>
<dbReference type="EMBL" id="JAVXZY010000001">
    <property type="protein sequence ID" value="MDT8998295.1"/>
    <property type="molecule type" value="Genomic_DNA"/>
</dbReference>
<evidence type="ECO:0000313" key="7">
    <source>
        <dbReference type="Proteomes" id="UP001246372"/>
    </source>
</evidence>
<feature type="domain" description="RNA polymerase sigma-70 ECF-like HTH" evidence="5">
    <location>
        <begin position="6"/>
        <end position="185"/>
    </location>
</feature>
<comment type="caution">
    <text evidence="6">The sequence shown here is derived from an EMBL/GenBank/DDBJ whole genome shotgun (WGS) entry which is preliminary data.</text>
</comment>
<sequence length="186" mass="20743">MNSGVELTVLLEQARAGDGAAGDQAFRLIYPELRRIARARLHGHQVPTLLDTEALVHECFIRFVSAQLGPLHGRKHFYSLASQAMRHILIDHVRRRQAQRHGGDWQRQTWDTRALGATAAAESLIDVDAALVALQQLDPALAELVELRFYGGYTEAETAEALGLSERTVRRQWAKARAFLLAELQG</sequence>
<organism evidence="6 7">
    <name type="scientific">Roseateles aquae</name>
    <dbReference type="NCBI Taxonomy" id="3077235"/>
    <lineage>
        <taxon>Bacteria</taxon>
        <taxon>Pseudomonadati</taxon>
        <taxon>Pseudomonadota</taxon>
        <taxon>Betaproteobacteria</taxon>
        <taxon>Burkholderiales</taxon>
        <taxon>Sphaerotilaceae</taxon>
        <taxon>Roseateles</taxon>
    </lineage>
</organism>
<dbReference type="Gene3D" id="1.10.10.10">
    <property type="entry name" value="Winged helix-like DNA-binding domain superfamily/Winged helix DNA-binding domain"/>
    <property type="match status" value="1"/>
</dbReference>
<dbReference type="Proteomes" id="UP001246372">
    <property type="component" value="Unassembled WGS sequence"/>
</dbReference>
<evidence type="ECO:0000256" key="4">
    <source>
        <dbReference type="ARBA" id="ARBA00023163"/>
    </source>
</evidence>
<evidence type="ECO:0000256" key="2">
    <source>
        <dbReference type="ARBA" id="ARBA00023015"/>
    </source>
</evidence>
<dbReference type="InterPro" id="IPR011517">
    <property type="entry name" value="RNA_pol_sigma70_ECF-like"/>
</dbReference>
<comment type="similarity">
    <text evidence="1">Belongs to the sigma-70 factor family. ECF subfamily.</text>
</comment>
<dbReference type="InterPro" id="IPR039425">
    <property type="entry name" value="RNA_pol_sigma-70-like"/>
</dbReference>
<reference evidence="6" key="1">
    <citation type="submission" date="2023-09" db="EMBL/GenBank/DDBJ databases">
        <title>Paucibacter sp. APW11 Genome sequencing and assembly.</title>
        <authorList>
            <person name="Kim I."/>
        </authorList>
    </citation>
    <scope>NUCLEOTIDE SEQUENCE</scope>
    <source>
        <strain evidence="6">APW11</strain>
    </source>
</reference>
<dbReference type="SUPFAM" id="SSF88659">
    <property type="entry name" value="Sigma3 and sigma4 domains of RNA polymerase sigma factors"/>
    <property type="match status" value="1"/>
</dbReference>
<evidence type="ECO:0000313" key="6">
    <source>
        <dbReference type="EMBL" id="MDT8998295.1"/>
    </source>
</evidence>
<dbReference type="Pfam" id="PF07638">
    <property type="entry name" value="Sigma70_ECF"/>
    <property type="match status" value="1"/>
</dbReference>
<keyword evidence="3" id="KW-0731">Sigma factor</keyword>
<dbReference type="PANTHER" id="PTHR43133">
    <property type="entry name" value="RNA POLYMERASE ECF-TYPE SIGMA FACTO"/>
    <property type="match status" value="1"/>
</dbReference>
<evidence type="ECO:0000259" key="5">
    <source>
        <dbReference type="Pfam" id="PF07638"/>
    </source>
</evidence>
<dbReference type="PANTHER" id="PTHR43133:SF39">
    <property type="entry name" value="SIMILAR TO RNA POLYMERASE SIGMA-E FACTOR"/>
    <property type="match status" value="1"/>
</dbReference>
<dbReference type="CDD" id="cd06171">
    <property type="entry name" value="Sigma70_r4"/>
    <property type="match status" value="1"/>
</dbReference>
<gene>
    <name evidence="6" type="ORF">RQP53_03280</name>
</gene>
<dbReference type="NCBIfam" id="TIGR02999">
    <property type="entry name" value="Sig-70_X6"/>
    <property type="match status" value="1"/>
</dbReference>
<evidence type="ECO:0000256" key="1">
    <source>
        <dbReference type="ARBA" id="ARBA00010641"/>
    </source>
</evidence>
<keyword evidence="7" id="KW-1185">Reference proteome</keyword>
<dbReference type="InterPro" id="IPR014284">
    <property type="entry name" value="RNA_pol_sigma-70_dom"/>
</dbReference>
<evidence type="ECO:0000256" key="3">
    <source>
        <dbReference type="ARBA" id="ARBA00023082"/>
    </source>
</evidence>
<dbReference type="InterPro" id="IPR013325">
    <property type="entry name" value="RNA_pol_sigma_r2"/>
</dbReference>
<name>A0ABU3P7U9_9BURK</name>
<dbReference type="SUPFAM" id="SSF88946">
    <property type="entry name" value="Sigma2 domain of RNA polymerase sigma factors"/>
    <property type="match status" value="1"/>
</dbReference>
<keyword evidence="2" id="KW-0805">Transcription regulation</keyword>
<keyword evidence="4" id="KW-0804">Transcription</keyword>
<dbReference type="InterPro" id="IPR036388">
    <property type="entry name" value="WH-like_DNA-bd_sf"/>
</dbReference>
<dbReference type="InterPro" id="IPR053812">
    <property type="entry name" value="HTH_Sigma70_ECF-like"/>
</dbReference>
<dbReference type="NCBIfam" id="TIGR02937">
    <property type="entry name" value="sigma70-ECF"/>
    <property type="match status" value="1"/>
</dbReference>
<protein>
    <submittedName>
        <fullName evidence="6">ECF-type sigma factor</fullName>
    </submittedName>
</protein>
<accession>A0ABU3P7U9</accession>
<proteinExistence type="inferred from homology"/>
<dbReference type="Gene3D" id="1.10.1740.10">
    <property type="match status" value="1"/>
</dbReference>